<protein>
    <submittedName>
        <fullName evidence="1">Uncharacterized protein</fullName>
    </submittedName>
</protein>
<keyword evidence="2" id="KW-1185">Reference proteome</keyword>
<name>A0A2N5MZM7_9BACL</name>
<reference evidence="1 2" key="1">
    <citation type="submission" date="2017-05" db="EMBL/GenBank/DDBJ databases">
        <title>Functional genome analysis of Paenibacillus pasadenensis strain R16: insights on endophytic life style and antifungal activity.</title>
        <authorList>
            <person name="Passera A."/>
            <person name="Marcolungo L."/>
            <person name="Casati P."/>
            <person name="Brasca M."/>
            <person name="Quaglino F."/>
            <person name="Delledonne M."/>
        </authorList>
    </citation>
    <scope>NUCLEOTIDE SEQUENCE [LARGE SCALE GENOMIC DNA]</scope>
    <source>
        <strain evidence="1 2">R16</strain>
    </source>
</reference>
<dbReference type="EMBL" id="NFEZ01000005">
    <property type="protein sequence ID" value="PLT43512.1"/>
    <property type="molecule type" value="Genomic_DNA"/>
</dbReference>
<dbReference type="Proteomes" id="UP000234789">
    <property type="component" value="Unassembled WGS sequence"/>
</dbReference>
<proteinExistence type="predicted"/>
<evidence type="ECO:0000313" key="1">
    <source>
        <dbReference type="EMBL" id="PLT43512.1"/>
    </source>
</evidence>
<dbReference type="RefSeq" id="WP_180968536.1">
    <property type="nucleotide sequence ID" value="NZ_NFEZ01000005.1"/>
</dbReference>
<comment type="caution">
    <text evidence="1">The sequence shown here is derived from an EMBL/GenBank/DDBJ whole genome shotgun (WGS) entry which is preliminary data.</text>
</comment>
<organism evidence="1 2">
    <name type="scientific">Paenibacillus pasadenensis</name>
    <dbReference type="NCBI Taxonomy" id="217090"/>
    <lineage>
        <taxon>Bacteria</taxon>
        <taxon>Bacillati</taxon>
        <taxon>Bacillota</taxon>
        <taxon>Bacilli</taxon>
        <taxon>Bacillales</taxon>
        <taxon>Paenibacillaceae</taxon>
        <taxon>Paenibacillus</taxon>
    </lineage>
</organism>
<gene>
    <name evidence="1" type="ORF">B8V81_5052</name>
</gene>
<accession>A0A2N5MZM7</accession>
<sequence>MKVYIVCNYDGNVGVFFEESAALKKYKEIEFQDNGAAIQVWLNNQLLMQDSIYDKI</sequence>
<dbReference type="AlphaFoldDB" id="A0A2N5MZM7"/>
<evidence type="ECO:0000313" key="2">
    <source>
        <dbReference type="Proteomes" id="UP000234789"/>
    </source>
</evidence>